<dbReference type="VEuPathDB" id="VectorBase:ISCI015906"/>
<gene>
    <name evidence="3" type="primary">8023953</name>
    <name evidence="2" type="ORF">IscW_ISCW015906</name>
</gene>
<evidence type="ECO:0000313" key="3">
    <source>
        <dbReference type="EnsemblMetazoa" id="ISCW015906-PA"/>
    </source>
</evidence>
<dbReference type="Proteomes" id="UP000001555">
    <property type="component" value="Unassembled WGS sequence"/>
</dbReference>
<accession>B7P387</accession>
<sequence>MTVMNKYKWCVVASLVVIVLLTCSAAAAPSGCKINDEDDDYAKQVKSCDGYSQLSDCRMVADENGCLRCRCPTACPSIYCGLRCRRVLRAGACPYCDCRRGKQVYVLGKKPNGSR</sequence>
<keyword evidence="4" id="KW-1185">Reference proteome</keyword>
<evidence type="ECO:0000256" key="1">
    <source>
        <dbReference type="SAM" id="SignalP"/>
    </source>
</evidence>
<dbReference type="OrthoDB" id="6490193at2759"/>
<dbReference type="AlphaFoldDB" id="B7P387"/>
<proteinExistence type="predicted"/>
<dbReference type="VEuPathDB" id="VectorBase:ISCP_011883"/>
<keyword evidence="1" id="KW-0732">Signal</keyword>
<dbReference type="EnsemblMetazoa" id="ISCW015906-RA">
    <property type="protein sequence ID" value="ISCW015906-PA"/>
    <property type="gene ID" value="ISCW015906"/>
</dbReference>
<evidence type="ECO:0000313" key="2">
    <source>
        <dbReference type="EMBL" id="EEC01059.1"/>
    </source>
</evidence>
<dbReference type="EMBL" id="ABJB010716998">
    <property type="status" value="NOT_ANNOTATED_CDS"/>
    <property type="molecule type" value="Genomic_DNA"/>
</dbReference>
<dbReference type="VEuPathDB" id="VectorBase:ISCW015906"/>
<dbReference type="PaxDb" id="6945-B7P387"/>
<feature type="signal peptide" evidence="1">
    <location>
        <begin position="1"/>
        <end position="27"/>
    </location>
</feature>
<reference evidence="2 4" key="1">
    <citation type="submission" date="2008-03" db="EMBL/GenBank/DDBJ databases">
        <title>Annotation of Ixodes scapularis.</title>
        <authorList>
            <consortium name="Ixodes scapularis Genome Project Consortium"/>
            <person name="Caler E."/>
            <person name="Hannick L.I."/>
            <person name="Bidwell S."/>
            <person name="Joardar V."/>
            <person name="Thiagarajan M."/>
            <person name="Amedeo P."/>
            <person name="Galinsky K.J."/>
            <person name="Schobel S."/>
            <person name="Inman J."/>
            <person name="Hostetler J."/>
            <person name="Miller J."/>
            <person name="Hammond M."/>
            <person name="Megy K."/>
            <person name="Lawson D."/>
            <person name="Kodira C."/>
            <person name="Sutton G."/>
            <person name="Meyer J."/>
            <person name="Hill C.A."/>
            <person name="Birren B."/>
            <person name="Nene V."/>
            <person name="Collins F."/>
            <person name="Alarcon-Chaidez F."/>
            <person name="Wikel S."/>
            <person name="Strausberg R."/>
        </authorList>
    </citation>
    <scope>NUCLEOTIDE SEQUENCE [LARGE SCALE GENOMIC DNA]</scope>
    <source>
        <strain evidence="4">Wikel</strain>
        <strain evidence="2">Wikel colony</strain>
    </source>
</reference>
<organism>
    <name type="scientific">Ixodes scapularis</name>
    <name type="common">Black-legged tick</name>
    <name type="synonym">Deer tick</name>
    <dbReference type="NCBI Taxonomy" id="6945"/>
    <lineage>
        <taxon>Eukaryota</taxon>
        <taxon>Metazoa</taxon>
        <taxon>Ecdysozoa</taxon>
        <taxon>Arthropoda</taxon>
        <taxon>Chelicerata</taxon>
        <taxon>Arachnida</taxon>
        <taxon>Acari</taxon>
        <taxon>Parasitiformes</taxon>
        <taxon>Ixodida</taxon>
        <taxon>Ixodoidea</taxon>
        <taxon>Ixodidae</taxon>
        <taxon>Ixodinae</taxon>
        <taxon>Ixodes</taxon>
    </lineage>
</organism>
<dbReference type="EMBL" id="DS626907">
    <property type="protein sequence ID" value="EEC01059.1"/>
    <property type="molecule type" value="Genomic_DNA"/>
</dbReference>
<evidence type="ECO:0000313" key="4">
    <source>
        <dbReference type="Proteomes" id="UP000001555"/>
    </source>
</evidence>
<dbReference type="HOGENOM" id="CLU_2111496_0_0_1"/>
<dbReference type="InParanoid" id="B7P387"/>
<protein>
    <submittedName>
        <fullName evidence="2 3">Uncharacterized protein</fullName>
    </submittedName>
</protein>
<feature type="chain" id="PRO_5014567892" evidence="1">
    <location>
        <begin position="28"/>
        <end position="115"/>
    </location>
</feature>
<name>B7P387_IXOSC</name>
<reference evidence="3" key="2">
    <citation type="submission" date="2020-05" db="UniProtKB">
        <authorList>
            <consortium name="EnsemblMetazoa"/>
        </authorList>
    </citation>
    <scope>IDENTIFICATION</scope>
    <source>
        <strain evidence="3">wikel</strain>
    </source>
</reference>